<reference evidence="1 2" key="1">
    <citation type="submission" date="2024-02" db="EMBL/GenBank/DDBJ databases">
        <title>De novo assembly and annotation of 12 fungi associated with fruit tree decline syndrome in Ontario, Canada.</title>
        <authorList>
            <person name="Sulman M."/>
            <person name="Ellouze W."/>
            <person name="Ilyukhin E."/>
        </authorList>
    </citation>
    <scope>NUCLEOTIDE SEQUENCE [LARGE SCALE GENOMIC DNA]</scope>
    <source>
        <strain evidence="1 2">M11/M66-122</strain>
    </source>
</reference>
<name>A0AAN9YVS3_9PEZI</name>
<evidence type="ECO:0000313" key="1">
    <source>
        <dbReference type="EMBL" id="KAK7756467.1"/>
    </source>
</evidence>
<organism evidence="1 2">
    <name type="scientific">Diatrype stigma</name>
    <dbReference type="NCBI Taxonomy" id="117547"/>
    <lineage>
        <taxon>Eukaryota</taxon>
        <taxon>Fungi</taxon>
        <taxon>Dikarya</taxon>
        <taxon>Ascomycota</taxon>
        <taxon>Pezizomycotina</taxon>
        <taxon>Sordariomycetes</taxon>
        <taxon>Xylariomycetidae</taxon>
        <taxon>Xylariales</taxon>
        <taxon>Diatrypaceae</taxon>
        <taxon>Diatrype</taxon>
    </lineage>
</organism>
<accession>A0AAN9YVS3</accession>
<dbReference type="AlphaFoldDB" id="A0AAN9YVS3"/>
<proteinExistence type="predicted"/>
<protein>
    <submittedName>
        <fullName evidence="1">Uncharacterized protein</fullName>
    </submittedName>
</protein>
<gene>
    <name evidence="1" type="ORF">SLS62_001693</name>
</gene>
<keyword evidence="2" id="KW-1185">Reference proteome</keyword>
<dbReference type="Proteomes" id="UP001320420">
    <property type="component" value="Unassembled WGS sequence"/>
</dbReference>
<sequence length="96" mass="10363">MLHLHICVNWFTDPKSSLLPRLLEKRTTASIKSSATDRADTNERVAMVAGEAVDEVTAAGVATAVRVAGAVEAEVDRAVAEDEMKNRPRGRHVPTP</sequence>
<comment type="caution">
    <text evidence="1">The sequence shown here is derived from an EMBL/GenBank/DDBJ whole genome shotgun (WGS) entry which is preliminary data.</text>
</comment>
<dbReference type="EMBL" id="JAKJXP020000007">
    <property type="protein sequence ID" value="KAK7756467.1"/>
    <property type="molecule type" value="Genomic_DNA"/>
</dbReference>
<evidence type="ECO:0000313" key="2">
    <source>
        <dbReference type="Proteomes" id="UP001320420"/>
    </source>
</evidence>